<keyword evidence="4" id="KW-0862">Zinc</keyword>
<dbReference type="PANTHER" id="PTHR46481:SF10">
    <property type="entry name" value="ZINC FINGER BED DOMAIN-CONTAINING PROTEIN 39"/>
    <property type="match status" value="1"/>
</dbReference>
<reference evidence="7" key="1">
    <citation type="journal article" date="2019" name="Sci. Rep.">
        <title>Draft genome of Tanacetum cinerariifolium, the natural source of mosquito coil.</title>
        <authorList>
            <person name="Yamashiro T."/>
            <person name="Shiraishi A."/>
            <person name="Satake H."/>
            <person name="Nakayama K."/>
        </authorList>
    </citation>
    <scope>NUCLEOTIDE SEQUENCE</scope>
</reference>
<evidence type="ECO:0000256" key="1">
    <source>
        <dbReference type="ARBA" id="ARBA00004123"/>
    </source>
</evidence>
<protein>
    <submittedName>
        <fullName evidence="7">HAT family dimerisation domain containing protein</fullName>
    </submittedName>
</protein>
<keyword evidence="5" id="KW-0539">Nucleus</keyword>
<keyword evidence="3" id="KW-0863">Zinc-finger</keyword>
<dbReference type="PANTHER" id="PTHR46481">
    <property type="entry name" value="ZINC FINGER BED DOMAIN-CONTAINING PROTEIN 4"/>
    <property type="match status" value="1"/>
</dbReference>
<comment type="caution">
    <text evidence="7">The sequence shown here is derived from an EMBL/GenBank/DDBJ whole genome shotgun (WGS) entry which is preliminary data.</text>
</comment>
<dbReference type="SUPFAM" id="SSF53098">
    <property type="entry name" value="Ribonuclease H-like"/>
    <property type="match status" value="1"/>
</dbReference>
<feature type="region of interest" description="Disordered" evidence="6">
    <location>
        <begin position="272"/>
        <end position="300"/>
    </location>
</feature>
<dbReference type="InterPro" id="IPR052035">
    <property type="entry name" value="ZnF_BED_domain_contain"/>
</dbReference>
<keyword evidence="2" id="KW-0479">Metal-binding</keyword>
<evidence type="ECO:0000256" key="3">
    <source>
        <dbReference type="ARBA" id="ARBA00022771"/>
    </source>
</evidence>
<dbReference type="EMBL" id="BKCJ010212030">
    <property type="protein sequence ID" value="GEY81208.1"/>
    <property type="molecule type" value="Genomic_DNA"/>
</dbReference>
<evidence type="ECO:0000256" key="5">
    <source>
        <dbReference type="ARBA" id="ARBA00023242"/>
    </source>
</evidence>
<comment type="subcellular location">
    <subcellularLocation>
        <location evidence="1">Nucleus</location>
    </subcellularLocation>
</comment>
<organism evidence="7">
    <name type="scientific">Tanacetum cinerariifolium</name>
    <name type="common">Dalmatian daisy</name>
    <name type="synonym">Chrysanthemum cinerariifolium</name>
    <dbReference type="NCBI Taxonomy" id="118510"/>
    <lineage>
        <taxon>Eukaryota</taxon>
        <taxon>Viridiplantae</taxon>
        <taxon>Streptophyta</taxon>
        <taxon>Embryophyta</taxon>
        <taxon>Tracheophyta</taxon>
        <taxon>Spermatophyta</taxon>
        <taxon>Magnoliopsida</taxon>
        <taxon>eudicotyledons</taxon>
        <taxon>Gunneridae</taxon>
        <taxon>Pentapetalae</taxon>
        <taxon>asterids</taxon>
        <taxon>campanulids</taxon>
        <taxon>Asterales</taxon>
        <taxon>Asteraceae</taxon>
        <taxon>Asteroideae</taxon>
        <taxon>Anthemideae</taxon>
        <taxon>Anthemidinae</taxon>
        <taxon>Tanacetum</taxon>
    </lineage>
</organism>
<dbReference type="GO" id="GO:0008270">
    <property type="term" value="F:zinc ion binding"/>
    <property type="evidence" value="ECO:0007669"/>
    <property type="project" value="UniProtKB-KW"/>
</dbReference>
<dbReference type="InterPro" id="IPR012337">
    <property type="entry name" value="RNaseH-like_sf"/>
</dbReference>
<evidence type="ECO:0000256" key="4">
    <source>
        <dbReference type="ARBA" id="ARBA00022833"/>
    </source>
</evidence>
<evidence type="ECO:0000256" key="2">
    <source>
        <dbReference type="ARBA" id="ARBA00022723"/>
    </source>
</evidence>
<feature type="compositionally biased region" description="Basic and acidic residues" evidence="6">
    <location>
        <begin position="291"/>
        <end position="300"/>
    </location>
</feature>
<evidence type="ECO:0000313" key="7">
    <source>
        <dbReference type="EMBL" id="GEY81208.1"/>
    </source>
</evidence>
<name>A0A699HV59_TANCI</name>
<evidence type="ECO:0000256" key="6">
    <source>
        <dbReference type="SAM" id="MobiDB-lite"/>
    </source>
</evidence>
<dbReference type="AlphaFoldDB" id="A0A699HV59"/>
<proteinExistence type="predicted"/>
<gene>
    <name evidence="7" type="ORF">Tci_453182</name>
</gene>
<sequence length="300" mass="33716">MVPEAGKSSMSRDRSLFMYNSDVLPHWIKTGTWQMMKRVIAFEDIPVPHTGDALARMLRKVFVNFNLEDKIMSITLDDVSNNTSAIEFLIESISTDLEFFDDGYTTKAIKWFIDSLEGLYNIYYAKHGNPTTTESSSGASSSRASGGNQMSRLLNRLKEHTDKKAKSDPSLSFEYERYVHSDFVTHLQYSEFAAFDVLVSISGRALSIQRTRLTMASLEMCMCLKDHLDAQERKQAKSSLENPVDFEEEILDAEVQQNEAISLSDEKITLDAANSEGTMSGSGSGGEEVDYDKTNYGDDY</sequence>
<accession>A0A699HV59</accession>
<dbReference type="GO" id="GO:0005634">
    <property type="term" value="C:nucleus"/>
    <property type="evidence" value="ECO:0007669"/>
    <property type="project" value="UniProtKB-SubCell"/>
</dbReference>